<dbReference type="PRINTS" id="PR00412">
    <property type="entry name" value="EPOXHYDRLASE"/>
</dbReference>
<comment type="caution">
    <text evidence="3">The sequence shown here is derived from an EMBL/GenBank/DDBJ whole genome shotgun (WGS) entry which is preliminary data.</text>
</comment>
<dbReference type="RefSeq" id="WP_205258141.1">
    <property type="nucleotide sequence ID" value="NZ_BAAAPV010000002.1"/>
</dbReference>
<dbReference type="InterPro" id="IPR000639">
    <property type="entry name" value="Epox_hydrolase-like"/>
</dbReference>
<dbReference type="Gene3D" id="3.40.50.1820">
    <property type="entry name" value="alpha/beta hydrolase"/>
    <property type="match status" value="1"/>
</dbReference>
<evidence type="ECO:0000313" key="4">
    <source>
        <dbReference type="Proteomes" id="UP000663801"/>
    </source>
</evidence>
<dbReference type="PANTHER" id="PTHR43329">
    <property type="entry name" value="EPOXIDE HYDROLASE"/>
    <property type="match status" value="1"/>
</dbReference>
<dbReference type="GO" id="GO:0016787">
    <property type="term" value="F:hydrolase activity"/>
    <property type="evidence" value="ECO:0007669"/>
    <property type="project" value="UniProtKB-KW"/>
</dbReference>
<dbReference type="Proteomes" id="UP000663801">
    <property type="component" value="Unassembled WGS sequence"/>
</dbReference>
<dbReference type="InterPro" id="IPR000073">
    <property type="entry name" value="AB_hydrolase_1"/>
</dbReference>
<dbReference type="PRINTS" id="PR00111">
    <property type="entry name" value="ABHYDROLASE"/>
</dbReference>
<keyword evidence="4" id="KW-1185">Reference proteome</keyword>
<dbReference type="EMBL" id="JAERWL010000014">
    <property type="protein sequence ID" value="MBM9478024.1"/>
    <property type="molecule type" value="Genomic_DNA"/>
</dbReference>
<dbReference type="Pfam" id="PF00561">
    <property type="entry name" value="Abhydrolase_1"/>
    <property type="match status" value="1"/>
</dbReference>
<evidence type="ECO:0000259" key="2">
    <source>
        <dbReference type="Pfam" id="PF00561"/>
    </source>
</evidence>
<dbReference type="AlphaFoldDB" id="A0A938YRB9"/>
<evidence type="ECO:0000313" key="3">
    <source>
        <dbReference type="EMBL" id="MBM9478024.1"/>
    </source>
</evidence>
<organism evidence="3 4">
    <name type="scientific">Nakamurella flavida</name>
    <dbReference type="NCBI Taxonomy" id="363630"/>
    <lineage>
        <taxon>Bacteria</taxon>
        <taxon>Bacillati</taxon>
        <taxon>Actinomycetota</taxon>
        <taxon>Actinomycetes</taxon>
        <taxon>Nakamurellales</taxon>
        <taxon>Nakamurellaceae</taxon>
        <taxon>Nakamurella</taxon>
    </lineage>
</organism>
<gene>
    <name evidence="3" type="ORF">JL107_16365</name>
</gene>
<sequence length="271" mass="28738">MDSFARAGLTFPVLDGGPAVGPIVVALHGFPQDAHAFDAVTPALRDAGLRTLVPTLRGYAPTARPKGRAAYRMGELVADVLALIDTADAPQVHLVGHDWGGALAWAVAGAHPERVATLTVLSTPHPAALYRSFVTSDQLLKSWYMGVFQLPVLPEIAAGRTLARTLRSSGLPQADVDRYVAAMAQPGALSGAINWYRGLPLSVSSPTPAISVPTTYVWGRKDFALGGTAARLTARHVTGPYRFVELDAGHWLPEREPERVAQAVLDQVSAA</sequence>
<dbReference type="SUPFAM" id="SSF53474">
    <property type="entry name" value="alpha/beta-Hydrolases"/>
    <property type="match status" value="1"/>
</dbReference>
<evidence type="ECO:0000256" key="1">
    <source>
        <dbReference type="ARBA" id="ARBA00022801"/>
    </source>
</evidence>
<accession>A0A938YRB9</accession>
<protein>
    <submittedName>
        <fullName evidence="3">Alpha/beta fold hydrolase</fullName>
    </submittedName>
</protein>
<proteinExistence type="predicted"/>
<reference evidence="3" key="1">
    <citation type="submission" date="2021-01" db="EMBL/GenBank/DDBJ databases">
        <title>KCTC 19127 draft genome.</title>
        <authorList>
            <person name="An D."/>
        </authorList>
    </citation>
    <scope>NUCLEOTIDE SEQUENCE</scope>
    <source>
        <strain evidence="3">KCTC 19127</strain>
    </source>
</reference>
<dbReference type="InterPro" id="IPR029058">
    <property type="entry name" value="AB_hydrolase_fold"/>
</dbReference>
<keyword evidence="1 3" id="KW-0378">Hydrolase</keyword>
<name>A0A938YRB9_9ACTN</name>
<feature type="domain" description="AB hydrolase-1" evidence="2">
    <location>
        <begin position="22"/>
        <end position="254"/>
    </location>
</feature>